<organism evidence="1 2">
    <name type="scientific">Pseudaminobacter soli</name>
    <name type="common">ex Zhang et al. 2022</name>
    <dbReference type="NCBI Taxonomy" id="2831468"/>
    <lineage>
        <taxon>Bacteria</taxon>
        <taxon>Pseudomonadati</taxon>
        <taxon>Pseudomonadota</taxon>
        <taxon>Alphaproteobacteria</taxon>
        <taxon>Hyphomicrobiales</taxon>
        <taxon>Phyllobacteriaceae</taxon>
        <taxon>Pseudaminobacter</taxon>
    </lineage>
</organism>
<dbReference type="RefSeq" id="WP_188255424.1">
    <property type="nucleotide sequence ID" value="NZ_JABVCF010000007.1"/>
</dbReference>
<proteinExistence type="predicted"/>
<comment type="caution">
    <text evidence="1">The sequence shown here is derived from an EMBL/GenBank/DDBJ whole genome shotgun (WGS) entry which is preliminary data.</text>
</comment>
<protein>
    <recommendedName>
        <fullName evidence="3">DUF1127 domain-containing protein</fullName>
    </recommendedName>
</protein>
<dbReference type="AlphaFoldDB" id="A0A942E2L1"/>
<evidence type="ECO:0000313" key="1">
    <source>
        <dbReference type="EMBL" id="MBS3649871.1"/>
    </source>
</evidence>
<dbReference type="Proteomes" id="UP000680348">
    <property type="component" value="Unassembled WGS sequence"/>
</dbReference>
<evidence type="ECO:0000313" key="2">
    <source>
        <dbReference type="Proteomes" id="UP000680348"/>
    </source>
</evidence>
<reference evidence="1" key="1">
    <citation type="submission" date="2021-04" db="EMBL/GenBank/DDBJ databases">
        <title>Pseudaminobacter soli sp. nov., isolated from paddy soil contaminated by heavy metals.</title>
        <authorList>
            <person name="Zhang K."/>
        </authorList>
    </citation>
    <scope>NUCLEOTIDE SEQUENCE</scope>
    <source>
        <strain evidence="1">19-2017</strain>
    </source>
</reference>
<evidence type="ECO:0008006" key="3">
    <source>
        <dbReference type="Google" id="ProtNLM"/>
    </source>
</evidence>
<keyword evidence="2" id="KW-1185">Reference proteome</keyword>
<sequence length="54" mass="6356">MNTPMIVRAIRQYAGKIQTLRNQARTERFLNSLPADIRKDIGWPDRFGEHGLFR</sequence>
<name>A0A942E2L1_9HYPH</name>
<accession>A0A942E2L1</accession>
<gene>
    <name evidence="1" type="ORF">KEU06_14760</name>
</gene>
<dbReference type="EMBL" id="JAGWCR010000007">
    <property type="protein sequence ID" value="MBS3649871.1"/>
    <property type="molecule type" value="Genomic_DNA"/>
</dbReference>